<dbReference type="Proteomes" id="UP000462931">
    <property type="component" value="Unassembled WGS sequence"/>
</dbReference>
<dbReference type="RefSeq" id="WP_154288873.1">
    <property type="nucleotide sequence ID" value="NZ_WKJI01000008.1"/>
</dbReference>
<dbReference type="AlphaFoldDB" id="A0A7K0FS42"/>
<proteinExistence type="predicted"/>
<comment type="caution">
    <text evidence="1">The sequence shown here is derived from an EMBL/GenBank/DDBJ whole genome shotgun (WGS) entry which is preliminary data.</text>
</comment>
<evidence type="ECO:0000313" key="2">
    <source>
        <dbReference type="Proteomes" id="UP000462931"/>
    </source>
</evidence>
<name>A0A7K0FS42_9SPHI</name>
<sequence length="116" mass="13641">MSKNCLDCGLPVIGRIDKKFCDDQCRSNYNNKIKNQNNSLIKSVNAILLRNRKILEKLNPEGKTKTTLEKLQKEGFNFSYHTHQFTTQKGSVYTFCYDYGYLPLENHWFLLVRKVE</sequence>
<keyword evidence="2" id="KW-1185">Reference proteome</keyword>
<gene>
    <name evidence="1" type="ORF">GJJ64_16580</name>
</gene>
<dbReference type="EMBL" id="WKJI01000008">
    <property type="protein sequence ID" value="MRX48814.1"/>
    <property type="molecule type" value="Genomic_DNA"/>
</dbReference>
<protein>
    <submittedName>
        <fullName evidence="1">DUF2116 family Zn-ribbon domain-containing protein</fullName>
    </submittedName>
</protein>
<reference evidence="1 2" key="1">
    <citation type="submission" date="2019-11" db="EMBL/GenBank/DDBJ databases">
        <authorList>
            <person name="Cheng Q."/>
            <person name="Yang Z."/>
        </authorList>
    </citation>
    <scope>NUCLEOTIDE SEQUENCE [LARGE SCALE GENOMIC DNA]</scope>
    <source>
        <strain evidence="1 2">HX-22-1</strain>
    </source>
</reference>
<organism evidence="1 2">
    <name type="scientific">Pedobacter puniceum</name>
    <dbReference type="NCBI Taxonomy" id="2666136"/>
    <lineage>
        <taxon>Bacteria</taxon>
        <taxon>Pseudomonadati</taxon>
        <taxon>Bacteroidota</taxon>
        <taxon>Sphingobacteriia</taxon>
        <taxon>Sphingobacteriales</taxon>
        <taxon>Sphingobacteriaceae</taxon>
        <taxon>Pedobacter</taxon>
    </lineage>
</organism>
<accession>A0A7K0FS42</accession>
<evidence type="ECO:0000313" key="1">
    <source>
        <dbReference type="EMBL" id="MRX48814.1"/>
    </source>
</evidence>